<dbReference type="InParanoid" id="M4BC18"/>
<dbReference type="HOGENOM" id="CLU_076232_0_0_1"/>
<dbReference type="EnsemblProtists" id="HpaT803833">
    <property type="protein sequence ID" value="HpaP803833"/>
    <property type="gene ID" value="HpaG803833"/>
</dbReference>
<dbReference type="VEuPathDB" id="FungiDB:HpaG803833"/>
<evidence type="ECO:0000313" key="1">
    <source>
        <dbReference type="EnsemblProtists" id="HpaP803833"/>
    </source>
</evidence>
<protein>
    <submittedName>
        <fullName evidence="1">Uncharacterized protein</fullName>
    </submittedName>
</protein>
<sequence>MLSNWVSGHLSSAFGVGSRTECDTIANRIGGSPVQFVDHPALTRIVQPWVGYQRRRPCRKAIKTSIFRGRHREGELQRDKSMTAKDPRVVLRGADLIEWTELRWFRAISPQVTQTIYRLKCNSFPLWNWSIWDRSLPNPECSPGTYALASHVFWNCSAAQVHWRRLLDLWRCFGEFEDANIRVWVFPFRLLACPQTAWAAAKMWLTENESTEVVQASVFAAANDLWRFVVASTTHSIWVERLCQLQDPTLLPEEHHARAVSSLTSALARFRRSTDPPMRTMLRRPRLVYKLH</sequence>
<proteinExistence type="predicted"/>
<reference evidence="1" key="2">
    <citation type="submission" date="2015-06" db="UniProtKB">
        <authorList>
            <consortium name="EnsemblProtists"/>
        </authorList>
    </citation>
    <scope>IDENTIFICATION</scope>
    <source>
        <strain evidence="1">Emoy2</strain>
    </source>
</reference>
<accession>M4BC18</accession>
<dbReference type="EMBL" id="JH598116">
    <property type="status" value="NOT_ANNOTATED_CDS"/>
    <property type="molecule type" value="Genomic_DNA"/>
</dbReference>
<dbReference type="AlphaFoldDB" id="M4BC18"/>
<reference evidence="2" key="1">
    <citation type="journal article" date="2010" name="Science">
        <title>Signatures of adaptation to obligate biotrophy in the Hyaloperonospora arabidopsidis genome.</title>
        <authorList>
            <person name="Baxter L."/>
            <person name="Tripathy S."/>
            <person name="Ishaque N."/>
            <person name="Boot N."/>
            <person name="Cabral A."/>
            <person name="Kemen E."/>
            <person name="Thines M."/>
            <person name="Ah-Fong A."/>
            <person name="Anderson R."/>
            <person name="Badejoko W."/>
            <person name="Bittner-Eddy P."/>
            <person name="Boore J.L."/>
            <person name="Chibucos M.C."/>
            <person name="Coates M."/>
            <person name="Dehal P."/>
            <person name="Delehaunty K."/>
            <person name="Dong S."/>
            <person name="Downton P."/>
            <person name="Dumas B."/>
            <person name="Fabro G."/>
            <person name="Fronick C."/>
            <person name="Fuerstenberg S.I."/>
            <person name="Fulton L."/>
            <person name="Gaulin E."/>
            <person name="Govers F."/>
            <person name="Hughes L."/>
            <person name="Humphray S."/>
            <person name="Jiang R.H."/>
            <person name="Judelson H."/>
            <person name="Kamoun S."/>
            <person name="Kyung K."/>
            <person name="Meijer H."/>
            <person name="Minx P."/>
            <person name="Morris P."/>
            <person name="Nelson J."/>
            <person name="Phuntumart V."/>
            <person name="Qutob D."/>
            <person name="Rehmany A."/>
            <person name="Rougon-Cardoso A."/>
            <person name="Ryden P."/>
            <person name="Torto-Alalibo T."/>
            <person name="Studholme D."/>
            <person name="Wang Y."/>
            <person name="Win J."/>
            <person name="Wood J."/>
            <person name="Clifton S.W."/>
            <person name="Rogers J."/>
            <person name="Van den Ackerveken G."/>
            <person name="Jones J.D."/>
            <person name="McDowell J.M."/>
            <person name="Beynon J."/>
            <person name="Tyler B.M."/>
        </authorList>
    </citation>
    <scope>NUCLEOTIDE SEQUENCE [LARGE SCALE GENOMIC DNA]</scope>
    <source>
        <strain evidence="2">Emoy2</strain>
    </source>
</reference>
<dbReference type="Proteomes" id="UP000011713">
    <property type="component" value="Unassembled WGS sequence"/>
</dbReference>
<evidence type="ECO:0000313" key="2">
    <source>
        <dbReference type="Proteomes" id="UP000011713"/>
    </source>
</evidence>
<organism evidence="1 2">
    <name type="scientific">Hyaloperonospora arabidopsidis (strain Emoy2)</name>
    <name type="common">Downy mildew agent</name>
    <name type="synonym">Peronospora arabidopsidis</name>
    <dbReference type="NCBI Taxonomy" id="559515"/>
    <lineage>
        <taxon>Eukaryota</taxon>
        <taxon>Sar</taxon>
        <taxon>Stramenopiles</taxon>
        <taxon>Oomycota</taxon>
        <taxon>Peronosporomycetes</taxon>
        <taxon>Peronosporales</taxon>
        <taxon>Peronosporaceae</taxon>
        <taxon>Hyaloperonospora</taxon>
    </lineage>
</organism>
<name>M4BC18_HYAAE</name>
<keyword evidence="2" id="KW-1185">Reference proteome</keyword>